<keyword evidence="7 11" id="KW-0378">Hydrolase</keyword>
<dbReference type="SUPFAM" id="SSF56784">
    <property type="entry name" value="HAD-like"/>
    <property type="match status" value="1"/>
</dbReference>
<sequence>MNTYILHSLDESIANKLSENWLKHNTHIRFQSNKNLDLSTLRQQYKVDINLIPKNFNPKKIELFISDMDSTLINIECVDEIADFANVKPQVAEITELAMQGKLDFSTSLKQRVALLKNLPIKILEKVFNERLQINGGGEKLIKFLNKKNIKTVLVSGGFTFFVNKLKQKLNLTTVLANELEVNNNLLTGRIIGDIVDAQAKADCLKNLCEKYQISLKNTIAIGDGANDLLMMKIAGLSIAYHAKTIVKNQTDIVIDYGDLSLVLDLLS</sequence>
<dbReference type="GO" id="GO:0005737">
    <property type="term" value="C:cytoplasm"/>
    <property type="evidence" value="ECO:0007669"/>
    <property type="project" value="TreeGrafter"/>
</dbReference>
<dbReference type="NCBIfam" id="TIGR00338">
    <property type="entry name" value="serB"/>
    <property type="match status" value="1"/>
</dbReference>
<evidence type="ECO:0000256" key="8">
    <source>
        <dbReference type="ARBA" id="ARBA00022842"/>
    </source>
</evidence>
<evidence type="ECO:0000256" key="1">
    <source>
        <dbReference type="ARBA" id="ARBA00001946"/>
    </source>
</evidence>
<dbReference type="CDD" id="cd07500">
    <property type="entry name" value="HAD_PSP"/>
    <property type="match status" value="1"/>
</dbReference>
<gene>
    <name evidence="11" type="ORF">MNB_SUP05-5-443</name>
</gene>
<evidence type="ECO:0000256" key="7">
    <source>
        <dbReference type="ARBA" id="ARBA00022801"/>
    </source>
</evidence>
<evidence type="ECO:0000256" key="3">
    <source>
        <dbReference type="ARBA" id="ARBA00009184"/>
    </source>
</evidence>
<proteinExistence type="inferred from homology"/>
<accession>A0A1W1CV63</accession>
<reference evidence="11" key="1">
    <citation type="submission" date="2016-10" db="EMBL/GenBank/DDBJ databases">
        <authorList>
            <person name="de Groot N.N."/>
        </authorList>
    </citation>
    <scope>NUCLEOTIDE SEQUENCE</scope>
</reference>
<evidence type="ECO:0000256" key="2">
    <source>
        <dbReference type="ARBA" id="ARBA00005135"/>
    </source>
</evidence>
<dbReference type="GO" id="GO:0006564">
    <property type="term" value="P:L-serine biosynthetic process"/>
    <property type="evidence" value="ECO:0007669"/>
    <property type="project" value="UniProtKB-KW"/>
</dbReference>
<dbReference type="SFLD" id="SFLDG01136">
    <property type="entry name" value="C1.6:_Phosphoserine_Phosphatas"/>
    <property type="match status" value="1"/>
</dbReference>
<dbReference type="InterPro" id="IPR036412">
    <property type="entry name" value="HAD-like_sf"/>
</dbReference>
<evidence type="ECO:0000256" key="5">
    <source>
        <dbReference type="ARBA" id="ARBA00022605"/>
    </source>
</evidence>
<evidence type="ECO:0000256" key="6">
    <source>
        <dbReference type="ARBA" id="ARBA00022723"/>
    </source>
</evidence>
<keyword evidence="6" id="KW-0479">Metal-binding</keyword>
<dbReference type="Gene3D" id="3.40.50.1000">
    <property type="entry name" value="HAD superfamily/HAD-like"/>
    <property type="match status" value="1"/>
</dbReference>
<evidence type="ECO:0000256" key="9">
    <source>
        <dbReference type="ARBA" id="ARBA00023299"/>
    </source>
</evidence>
<keyword evidence="9" id="KW-0718">Serine biosynthesis</keyword>
<organism evidence="11">
    <name type="scientific">hydrothermal vent metagenome</name>
    <dbReference type="NCBI Taxonomy" id="652676"/>
    <lineage>
        <taxon>unclassified sequences</taxon>
        <taxon>metagenomes</taxon>
        <taxon>ecological metagenomes</taxon>
    </lineage>
</organism>
<dbReference type="InterPro" id="IPR004469">
    <property type="entry name" value="PSP"/>
</dbReference>
<comment type="pathway">
    <text evidence="2">Amino-acid biosynthesis; L-serine biosynthesis; L-serine from 3-phospho-D-glycerate: step 3/3.</text>
</comment>
<name>A0A1W1CV63_9ZZZZ</name>
<dbReference type="UniPathway" id="UPA00135">
    <property type="reaction ID" value="UER00198"/>
</dbReference>
<dbReference type="Pfam" id="PF12710">
    <property type="entry name" value="HAD"/>
    <property type="match status" value="1"/>
</dbReference>
<dbReference type="SFLD" id="SFLDG01137">
    <property type="entry name" value="C1.6.1:_Phosphoserine_Phosphat"/>
    <property type="match status" value="1"/>
</dbReference>
<dbReference type="GO" id="GO:0000287">
    <property type="term" value="F:magnesium ion binding"/>
    <property type="evidence" value="ECO:0007669"/>
    <property type="project" value="TreeGrafter"/>
</dbReference>
<evidence type="ECO:0000256" key="4">
    <source>
        <dbReference type="ARBA" id="ARBA00012640"/>
    </source>
</evidence>
<protein>
    <recommendedName>
        <fullName evidence="4">phosphoserine phosphatase</fullName>
        <ecNumber evidence="4">3.1.3.3</ecNumber>
    </recommendedName>
    <alternativeName>
        <fullName evidence="10">O-phosphoserine phosphohydrolase</fullName>
    </alternativeName>
</protein>
<keyword evidence="8" id="KW-0460">Magnesium</keyword>
<keyword evidence="5" id="KW-0028">Amino-acid biosynthesis</keyword>
<evidence type="ECO:0000313" key="11">
    <source>
        <dbReference type="EMBL" id="SFV69706.1"/>
    </source>
</evidence>
<dbReference type="AlphaFoldDB" id="A0A1W1CV63"/>
<dbReference type="EC" id="3.1.3.3" evidence="4"/>
<comment type="cofactor">
    <cofactor evidence="1">
        <name>Mg(2+)</name>
        <dbReference type="ChEBI" id="CHEBI:18420"/>
    </cofactor>
</comment>
<comment type="similarity">
    <text evidence="3">Belongs to the HAD-like hydrolase superfamily. SerB family.</text>
</comment>
<dbReference type="GO" id="GO:0036424">
    <property type="term" value="F:L-phosphoserine phosphatase activity"/>
    <property type="evidence" value="ECO:0007669"/>
    <property type="project" value="InterPro"/>
</dbReference>
<dbReference type="NCBIfam" id="TIGR01488">
    <property type="entry name" value="HAD-SF-IB"/>
    <property type="match status" value="1"/>
</dbReference>
<dbReference type="InterPro" id="IPR023214">
    <property type="entry name" value="HAD_sf"/>
</dbReference>
<dbReference type="PANTHER" id="PTHR43344:SF2">
    <property type="entry name" value="PHOSPHOSERINE PHOSPHATASE"/>
    <property type="match status" value="1"/>
</dbReference>
<dbReference type="SFLD" id="SFLDF00029">
    <property type="entry name" value="phosphoserine_phosphatase"/>
    <property type="match status" value="1"/>
</dbReference>
<evidence type="ECO:0000256" key="10">
    <source>
        <dbReference type="ARBA" id="ARBA00031693"/>
    </source>
</evidence>
<dbReference type="PANTHER" id="PTHR43344">
    <property type="entry name" value="PHOSPHOSERINE PHOSPHATASE"/>
    <property type="match status" value="1"/>
</dbReference>
<dbReference type="InterPro" id="IPR050582">
    <property type="entry name" value="HAD-like_SerB"/>
</dbReference>
<dbReference type="SFLD" id="SFLDS00003">
    <property type="entry name" value="Haloacid_Dehalogenase"/>
    <property type="match status" value="1"/>
</dbReference>
<dbReference type="EMBL" id="FPHJ01000068">
    <property type="protein sequence ID" value="SFV69706.1"/>
    <property type="molecule type" value="Genomic_DNA"/>
</dbReference>